<sequence length="414" mass="44764">MKTDAVVIGGGAAGTLCAALAAGRGLSVALLEPNRMLGRKLRITGKGRCNVTNDCDAREFIAAIPGDGRFLQSAIHRFGTSDTKELFEGLGVALKTERGNRVFPVSDRADDIADALAELAGRNGVRVFRERAKRILTDDTGAVRAVQTDRGEIACRSAVICTGGLSYPGTGSTGDGYRMAKELGHKVNTCRPSLVPLESPDKWCREMQGFSLRNVELYAYEDEKLIYKALGEMLFTHFGVSGPLVLSASAHMRRFGQCKYRLAIDLKPGLDEKKLDARLLRDFEKYSNREFRNSLGDLAGRAMIPVLVELSGIPGETRTNSVTKQQRAALTRLLKAFPVEISGPRPIAEAIVTSGGIATGEINPRTMESKLVPGLYFAGEVLDLDAYTGGYSLQIAWSTAFVAANSLHQGCEDE</sequence>
<accession>A0A9D1G660</accession>
<dbReference type="Gene3D" id="3.50.50.60">
    <property type="entry name" value="FAD/NAD(P)-binding domain"/>
    <property type="match status" value="1"/>
</dbReference>
<dbReference type="Gene3D" id="1.10.8.260">
    <property type="entry name" value="HI0933 insert domain-like"/>
    <property type="match status" value="1"/>
</dbReference>
<keyword evidence="2" id="KW-0285">Flavoprotein</keyword>
<dbReference type="PANTHER" id="PTHR42887:SF2">
    <property type="entry name" value="OS12G0638800 PROTEIN"/>
    <property type="match status" value="1"/>
</dbReference>
<dbReference type="EMBL" id="DVJS01000135">
    <property type="protein sequence ID" value="HIS97399.1"/>
    <property type="molecule type" value="Genomic_DNA"/>
</dbReference>
<dbReference type="InterPro" id="IPR055178">
    <property type="entry name" value="RsdA/BaiN/AoA(So)-like_dom"/>
</dbReference>
<dbReference type="SUPFAM" id="SSF51905">
    <property type="entry name" value="FAD/NAD(P)-binding domain"/>
    <property type="match status" value="1"/>
</dbReference>
<evidence type="ECO:0000259" key="4">
    <source>
        <dbReference type="Pfam" id="PF03486"/>
    </source>
</evidence>
<dbReference type="Pfam" id="PF22780">
    <property type="entry name" value="HI0933_like_1st"/>
    <property type="match status" value="1"/>
</dbReference>
<dbReference type="InterPro" id="IPR036188">
    <property type="entry name" value="FAD/NAD-bd_sf"/>
</dbReference>
<evidence type="ECO:0000259" key="5">
    <source>
        <dbReference type="Pfam" id="PF22780"/>
    </source>
</evidence>
<reference evidence="6" key="2">
    <citation type="journal article" date="2021" name="PeerJ">
        <title>Extensive microbial diversity within the chicken gut microbiome revealed by metagenomics and culture.</title>
        <authorList>
            <person name="Gilroy R."/>
            <person name="Ravi A."/>
            <person name="Getino M."/>
            <person name="Pursley I."/>
            <person name="Horton D.L."/>
            <person name="Alikhan N.F."/>
            <person name="Baker D."/>
            <person name="Gharbi K."/>
            <person name="Hall N."/>
            <person name="Watson M."/>
            <person name="Adriaenssens E.M."/>
            <person name="Foster-Nyarko E."/>
            <person name="Jarju S."/>
            <person name="Secka A."/>
            <person name="Antonio M."/>
            <person name="Oren A."/>
            <person name="Chaudhuri R.R."/>
            <person name="La Ragione R."/>
            <person name="Hildebrand F."/>
            <person name="Pallen M.J."/>
        </authorList>
    </citation>
    <scope>NUCLEOTIDE SEQUENCE</scope>
    <source>
        <strain evidence="6">ChiHecec3B27-6122</strain>
    </source>
</reference>
<dbReference type="InterPro" id="IPR004792">
    <property type="entry name" value="BaiN-like"/>
</dbReference>
<evidence type="ECO:0000256" key="3">
    <source>
        <dbReference type="ARBA" id="ARBA00022827"/>
    </source>
</evidence>
<keyword evidence="3" id="KW-0274">FAD</keyword>
<evidence type="ECO:0000313" key="6">
    <source>
        <dbReference type="EMBL" id="HIS97399.1"/>
    </source>
</evidence>
<comment type="cofactor">
    <cofactor evidence="1">
        <name>FAD</name>
        <dbReference type="ChEBI" id="CHEBI:57692"/>
    </cofactor>
</comment>
<evidence type="ECO:0000256" key="1">
    <source>
        <dbReference type="ARBA" id="ARBA00001974"/>
    </source>
</evidence>
<dbReference type="Pfam" id="PF03486">
    <property type="entry name" value="HI0933_like"/>
    <property type="match status" value="1"/>
</dbReference>
<proteinExistence type="predicted"/>
<comment type="caution">
    <text evidence="6">The sequence shown here is derived from an EMBL/GenBank/DDBJ whole genome shotgun (WGS) entry which is preliminary data.</text>
</comment>
<protein>
    <submittedName>
        <fullName evidence="6">NAD(P)/FAD-dependent oxidoreductase</fullName>
    </submittedName>
</protein>
<dbReference type="Gene3D" id="2.40.30.10">
    <property type="entry name" value="Translation factors"/>
    <property type="match status" value="1"/>
</dbReference>
<dbReference type="InterPro" id="IPR023166">
    <property type="entry name" value="BaiN-like_dom_sf"/>
</dbReference>
<dbReference type="InterPro" id="IPR057661">
    <property type="entry name" value="RsdA/BaiN/AoA(So)_Rossmann"/>
</dbReference>
<gene>
    <name evidence="6" type="ORF">IAD42_05435</name>
</gene>
<dbReference type="Proteomes" id="UP000886876">
    <property type="component" value="Unassembled WGS sequence"/>
</dbReference>
<organism evidence="6 7">
    <name type="scientific">Candidatus Scatomorpha pullistercoris</name>
    <dbReference type="NCBI Taxonomy" id="2840929"/>
    <lineage>
        <taxon>Bacteria</taxon>
        <taxon>Bacillati</taxon>
        <taxon>Bacillota</taxon>
        <taxon>Clostridia</taxon>
        <taxon>Eubacteriales</taxon>
        <taxon>Candidatus Scatomorpha</taxon>
    </lineage>
</organism>
<feature type="domain" description="RsdA/BaiN/AoA(So)-like insert" evidence="5">
    <location>
        <begin position="191"/>
        <end position="352"/>
    </location>
</feature>
<name>A0A9D1G660_9FIRM</name>
<dbReference type="PANTHER" id="PTHR42887">
    <property type="entry name" value="OS12G0638800 PROTEIN"/>
    <property type="match status" value="1"/>
</dbReference>
<feature type="domain" description="RsdA/BaiN/AoA(So)-like Rossmann fold-like" evidence="4">
    <location>
        <begin position="4"/>
        <end position="405"/>
    </location>
</feature>
<reference evidence="6" key="1">
    <citation type="submission" date="2020-10" db="EMBL/GenBank/DDBJ databases">
        <authorList>
            <person name="Gilroy R."/>
        </authorList>
    </citation>
    <scope>NUCLEOTIDE SEQUENCE</scope>
    <source>
        <strain evidence="6">ChiHecec3B27-6122</strain>
    </source>
</reference>
<evidence type="ECO:0000256" key="2">
    <source>
        <dbReference type="ARBA" id="ARBA00022630"/>
    </source>
</evidence>
<dbReference type="SUPFAM" id="SSF160996">
    <property type="entry name" value="HI0933 insert domain-like"/>
    <property type="match status" value="1"/>
</dbReference>
<dbReference type="AlphaFoldDB" id="A0A9D1G660"/>
<dbReference type="NCBIfam" id="TIGR00275">
    <property type="entry name" value="aminoacetone oxidase family FAD-binding enzyme"/>
    <property type="match status" value="1"/>
</dbReference>
<evidence type="ECO:0000313" key="7">
    <source>
        <dbReference type="Proteomes" id="UP000886876"/>
    </source>
</evidence>